<dbReference type="InterPro" id="IPR005467">
    <property type="entry name" value="His_kinase_dom"/>
</dbReference>
<keyword evidence="12" id="KW-0175">Coiled coil</keyword>
<keyword evidence="11 13" id="KW-0472">Membrane</keyword>
<keyword evidence="6" id="KW-0808">Transferase</keyword>
<organism evidence="16 17">
    <name type="scientific">Anoxybacteroides rupiense</name>
    <dbReference type="NCBI Taxonomy" id="311460"/>
    <lineage>
        <taxon>Bacteria</taxon>
        <taxon>Bacillati</taxon>
        <taxon>Bacillota</taxon>
        <taxon>Bacilli</taxon>
        <taxon>Bacillales</taxon>
        <taxon>Anoxybacillaceae</taxon>
        <taxon>Anoxybacteroides</taxon>
    </lineage>
</organism>
<dbReference type="InterPro" id="IPR050736">
    <property type="entry name" value="Sensor_HK_Regulatory"/>
</dbReference>
<evidence type="ECO:0000313" key="16">
    <source>
        <dbReference type="EMBL" id="MED5052058.1"/>
    </source>
</evidence>
<reference evidence="16 17" key="1">
    <citation type="submission" date="2023-03" db="EMBL/GenBank/DDBJ databases">
        <title>Bacillus Genome Sequencing.</title>
        <authorList>
            <person name="Dunlap C."/>
        </authorList>
    </citation>
    <scope>NUCLEOTIDE SEQUENCE [LARGE SCALE GENOMIC DNA]</scope>
    <source>
        <strain evidence="16 17">NRS-38</strain>
    </source>
</reference>
<keyword evidence="7" id="KW-0547">Nucleotide-binding</keyword>
<evidence type="ECO:0000256" key="7">
    <source>
        <dbReference type="ARBA" id="ARBA00022741"/>
    </source>
</evidence>
<dbReference type="SMART" id="SM00387">
    <property type="entry name" value="HATPase_c"/>
    <property type="match status" value="1"/>
</dbReference>
<dbReference type="PROSITE" id="PS50885">
    <property type="entry name" value="HAMP"/>
    <property type="match status" value="1"/>
</dbReference>
<dbReference type="SUPFAM" id="SSF55874">
    <property type="entry name" value="ATPase domain of HSP90 chaperone/DNA topoisomerase II/histidine kinase"/>
    <property type="match status" value="1"/>
</dbReference>
<evidence type="ECO:0000256" key="13">
    <source>
        <dbReference type="SAM" id="Phobius"/>
    </source>
</evidence>
<evidence type="ECO:0000256" key="10">
    <source>
        <dbReference type="ARBA" id="ARBA00023012"/>
    </source>
</evidence>
<dbReference type="GO" id="GO:0000160">
    <property type="term" value="P:phosphorelay signal transduction system"/>
    <property type="evidence" value="ECO:0007669"/>
    <property type="project" value="UniProtKB-KW"/>
</dbReference>
<comment type="caution">
    <text evidence="16">The sequence shown here is derived from an EMBL/GenBank/DDBJ whole genome shotgun (WGS) entry which is preliminary data.</text>
</comment>
<dbReference type="AlphaFoldDB" id="A0ABD5IV39"/>
<dbReference type="InterPro" id="IPR036890">
    <property type="entry name" value="HATPase_C_sf"/>
</dbReference>
<dbReference type="Proteomes" id="UP001339962">
    <property type="component" value="Unassembled WGS sequence"/>
</dbReference>
<dbReference type="PANTHER" id="PTHR43711:SF1">
    <property type="entry name" value="HISTIDINE KINASE 1"/>
    <property type="match status" value="1"/>
</dbReference>
<sequence>MNKRPSIFLFIWRFFIGIFSLISCWTIAFFLTNYLYRHFHYHPSDYVRELINFIVGLFILGVAVQFLEKMGGWRAKQMEFFHSMKKSFEQIANGNFNIRLESISPHSPFNELVESINRMAQELSEMEQLRQEFVSNVSHEIQSPLTSIIGFIHALKNGKLSAEQRARYLHIIETESKRLSKLSDNLLKLTSLESEHHPFEPKKYRLDQQLKNIVLACEPQWLEKAIDIDIVLDKTEIVADKDLLDQVWMNLLHNSIKFTPQKGKISISVSQSGQKIQVAVSDTGIGMSEEEKMHMFERFYKADRSRNRSEGGNGLGLTIVKKIVSMHHGDIKVESTKGKGTTIFVSLPSGK</sequence>
<gene>
    <name evidence="16" type="ORF">P9850_09360</name>
</gene>
<evidence type="ECO:0000256" key="8">
    <source>
        <dbReference type="ARBA" id="ARBA00022777"/>
    </source>
</evidence>
<dbReference type="Gene3D" id="1.10.287.130">
    <property type="match status" value="1"/>
</dbReference>
<feature type="transmembrane region" description="Helical" evidence="13">
    <location>
        <begin position="50"/>
        <end position="67"/>
    </location>
</feature>
<evidence type="ECO:0000256" key="2">
    <source>
        <dbReference type="ARBA" id="ARBA00004651"/>
    </source>
</evidence>
<dbReference type="GO" id="GO:0005524">
    <property type="term" value="F:ATP binding"/>
    <property type="evidence" value="ECO:0007669"/>
    <property type="project" value="UniProtKB-KW"/>
</dbReference>
<evidence type="ECO:0000256" key="11">
    <source>
        <dbReference type="ARBA" id="ARBA00023136"/>
    </source>
</evidence>
<dbReference type="PANTHER" id="PTHR43711">
    <property type="entry name" value="TWO-COMPONENT HISTIDINE KINASE"/>
    <property type="match status" value="1"/>
</dbReference>
<evidence type="ECO:0000256" key="3">
    <source>
        <dbReference type="ARBA" id="ARBA00012438"/>
    </source>
</evidence>
<dbReference type="EMBL" id="JARTLI010000013">
    <property type="protein sequence ID" value="MED5052058.1"/>
    <property type="molecule type" value="Genomic_DNA"/>
</dbReference>
<dbReference type="RefSeq" id="WP_311975121.1">
    <property type="nucleotide sequence ID" value="NZ_JACIDF010000002.1"/>
</dbReference>
<dbReference type="GO" id="GO:0005886">
    <property type="term" value="C:plasma membrane"/>
    <property type="evidence" value="ECO:0007669"/>
    <property type="project" value="UniProtKB-SubCell"/>
</dbReference>
<evidence type="ECO:0000256" key="5">
    <source>
        <dbReference type="ARBA" id="ARBA00022553"/>
    </source>
</evidence>
<feature type="domain" description="HAMP" evidence="15">
    <location>
        <begin position="84"/>
        <end position="128"/>
    </location>
</feature>
<feature type="coiled-coil region" evidence="12">
    <location>
        <begin position="109"/>
        <end position="136"/>
    </location>
</feature>
<dbReference type="GO" id="GO:0004673">
    <property type="term" value="F:protein histidine kinase activity"/>
    <property type="evidence" value="ECO:0007669"/>
    <property type="project" value="UniProtKB-EC"/>
</dbReference>
<keyword evidence="13" id="KW-1133">Transmembrane helix</keyword>
<dbReference type="InterPro" id="IPR003594">
    <property type="entry name" value="HATPase_dom"/>
</dbReference>
<dbReference type="Pfam" id="PF02518">
    <property type="entry name" value="HATPase_c"/>
    <property type="match status" value="1"/>
</dbReference>
<dbReference type="PROSITE" id="PS51257">
    <property type="entry name" value="PROKAR_LIPOPROTEIN"/>
    <property type="match status" value="1"/>
</dbReference>
<keyword evidence="4" id="KW-1003">Cell membrane</keyword>
<comment type="subcellular location">
    <subcellularLocation>
        <location evidence="2">Cell membrane</location>
        <topology evidence="2">Multi-pass membrane protein</topology>
    </subcellularLocation>
</comment>
<evidence type="ECO:0000256" key="12">
    <source>
        <dbReference type="SAM" id="Coils"/>
    </source>
</evidence>
<dbReference type="InterPro" id="IPR003661">
    <property type="entry name" value="HisK_dim/P_dom"/>
</dbReference>
<proteinExistence type="predicted"/>
<evidence type="ECO:0000256" key="6">
    <source>
        <dbReference type="ARBA" id="ARBA00022679"/>
    </source>
</evidence>
<evidence type="ECO:0000256" key="4">
    <source>
        <dbReference type="ARBA" id="ARBA00022475"/>
    </source>
</evidence>
<dbReference type="Gene3D" id="3.30.565.10">
    <property type="entry name" value="Histidine kinase-like ATPase, C-terminal domain"/>
    <property type="match status" value="1"/>
</dbReference>
<evidence type="ECO:0000256" key="9">
    <source>
        <dbReference type="ARBA" id="ARBA00022840"/>
    </source>
</evidence>
<accession>A0ABD5IV39</accession>
<dbReference type="SUPFAM" id="SSF47384">
    <property type="entry name" value="Homodimeric domain of signal transducing histidine kinase"/>
    <property type="match status" value="1"/>
</dbReference>
<keyword evidence="5" id="KW-0597">Phosphoprotein</keyword>
<name>A0ABD5IV39_9BACL</name>
<dbReference type="EC" id="2.7.13.3" evidence="3"/>
<keyword evidence="8 16" id="KW-0418">Kinase</keyword>
<dbReference type="SUPFAM" id="SSF158472">
    <property type="entry name" value="HAMP domain-like"/>
    <property type="match status" value="1"/>
</dbReference>
<dbReference type="SMART" id="SM00388">
    <property type="entry name" value="HisKA"/>
    <property type="match status" value="1"/>
</dbReference>
<dbReference type="CDD" id="cd00082">
    <property type="entry name" value="HisKA"/>
    <property type="match status" value="1"/>
</dbReference>
<keyword evidence="9" id="KW-0067">ATP-binding</keyword>
<dbReference type="Pfam" id="PF00512">
    <property type="entry name" value="HisKA"/>
    <property type="match status" value="1"/>
</dbReference>
<evidence type="ECO:0000259" key="14">
    <source>
        <dbReference type="PROSITE" id="PS50109"/>
    </source>
</evidence>
<comment type="catalytic activity">
    <reaction evidence="1">
        <text>ATP + protein L-histidine = ADP + protein N-phospho-L-histidine.</text>
        <dbReference type="EC" id="2.7.13.3"/>
    </reaction>
</comment>
<feature type="domain" description="Histidine kinase" evidence="14">
    <location>
        <begin position="136"/>
        <end position="351"/>
    </location>
</feature>
<dbReference type="InterPro" id="IPR036097">
    <property type="entry name" value="HisK_dim/P_sf"/>
</dbReference>
<dbReference type="PRINTS" id="PR00344">
    <property type="entry name" value="BCTRLSENSOR"/>
</dbReference>
<keyword evidence="10" id="KW-0902">Two-component regulatory system</keyword>
<evidence type="ECO:0000259" key="15">
    <source>
        <dbReference type="PROSITE" id="PS50885"/>
    </source>
</evidence>
<dbReference type="Pfam" id="PF00672">
    <property type="entry name" value="HAMP"/>
    <property type="match status" value="1"/>
</dbReference>
<evidence type="ECO:0000256" key="1">
    <source>
        <dbReference type="ARBA" id="ARBA00000085"/>
    </source>
</evidence>
<evidence type="ECO:0000313" key="17">
    <source>
        <dbReference type="Proteomes" id="UP001339962"/>
    </source>
</evidence>
<dbReference type="FunFam" id="3.30.565.10:FF:000006">
    <property type="entry name" value="Sensor histidine kinase WalK"/>
    <property type="match status" value="1"/>
</dbReference>
<dbReference type="FunFam" id="1.10.287.130:FF:000001">
    <property type="entry name" value="Two-component sensor histidine kinase"/>
    <property type="match status" value="1"/>
</dbReference>
<dbReference type="CDD" id="cd06225">
    <property type="entry name" value="HAMP"/>
    <property type="match status" value="1"/>
</dbReference>
<dbReference type="PROSITE" id="PS50109">
    <property type="entry name" value="HIS_KIN"/>
    <property type="match status" value="1"/>
</dbReference>
<dbReference type="InterPro" id="IPR003660">
    <property type="entry name" value="HAMP_dom"/>
</dbReference>
<dbReference type="InterPro" id="IPR004358">
    <property type="entry name" value="Sig_transdc_His_kin-like_C"/>
</dbReference>
<keyword evidence="13" id="KW-0812">Transmembrane</keyword>
<protein>
    <recommendedName>
        <fullName evidence="3">histidine kinase</fullName>
        <ecNumber evidence="3">2.7.13.3</ecNumber>
    </recommendedName>
</protein>
<feature type="transmembrane region" description="Helical" evidence="13">
    <location>
        <begin position="7"/>
        <end position="30"/>
    </location>
</feature>